<proteinExistence type="predicted"/>
<name>A0A7J8DXI5_ROUAE</name>
<keyword evidence="1" id="KW-0812">Transmembrane</keyword>
<protein>
    <submittedName>
        <fullName evidence="2">Uncharacterized protein</fullName>
    </submittedName>
</protein>
<organism evidence="2 3">
    <name type="scientific">Rousettus aegyptiacus</name>
    <name type="common">Egyptian fruit bat</name>
    <name type="synonym">Pteropus aegyptiacus</name>
    <dbReference type="NCBI Taxonomy" id="9407"/>
    <lineage>
        <taxon>Eukaryota</taxon>
        <taxon>Metazoa</taxon>
        <taxon>Chordata</taxon>
        <taxon>Craniata</taxon>
        <taxon>Vertebrata</taxon>
        <taxon>Euteleostomi</taxon>
        <taxon>Mammalia</taxon>
        <taxon>Eutheria</taxon>
        <taxon>Laurasiatheria</taxon>
        <taxon>Chiroptera</taxon>
        <taxon>Yinpterochiroptera</taxon>
        <taxon>Pteropodoidea</taxon>
        <taxon>Pteropodidae</taxon>
        <taxon>Rousettinae</taxon>
        <taxon>Rousettus</taxon>
    </lineage>
</organism>
<gene>
    <name evidence="2" type="ORF">HJG63_008337</name>
</gene>
<accession>A0A7J8DXI5</accession>
<keyword evidence="3" id="KW-1185">Reference proteome</keyword>
<dbReference type="EMBL" id="JACASE010000011">
    <property type="protein sequence ID" value="KAF6427853.1"/>
    <property type="molecule type" value="Genomic_DNA"/>
</dbReference>
<keyword evidence="1" id="KW-0472">Membrane</keyword>
<comment type="caution">
    <text evidence="2">The sequence shown here is derived from an EMBL/GenBank/DDBJ whole genome shotgun (WGS) entry which is preliminary data.</text>
</comment>
<evidence type="ECO:0000313" key="2">
    <source>
        <dbReference type="EMBL" id="KAF6427853.1"/>
    </source>
</evidence>
<dbReference type="Proteomes" id="UP000593571">
    <property type="component" value="Unassembled WGS sequence"/>
</dbReference>
<feature type="transmembrane region" description="Helical" evidence="1">
    <location>
        <begin position="6"/>
        <end position="31"/>
    </location>
</feature>
<evidence type="ECO:0000256" key="1">
    <source>
        <dbReference type="SAM" id="Phobius"/>
    </source>
</evidence>
<feature type="transmembrane region" description="Helical" evidence="1">
    <location>
        <begin position="69"/>
        <end position="90"/>
    </location>
</feature>
<evidence type="ECO:0000313" key="3">
    <source>
        <dbReference type="Proteomes" id="UP000593571"/>
    </source>
</evidence>
<reference evidence="2 3" key="1">
    <citation type="journal article" date="2020" name="Nature">
        <title>Six reference-quality genomes reveal evolution of bat adaptations.</title>
        <authorList>
            <person name="Jebb D."/>
            <person name="Huang Z."/>
            <person name="Pippel M."/>
            <person name="Hughes G.M."/>
            <person name="Lavrichenko K."/>
            <person name="Devanna P."/>
            <person name="Winkler S."/>
            <person name="Jermiin L.S."/>
            <person name="Skirmuntt E.C."/>
            <person name="Katzourakis A."/>
            <person name="Burkitt-Gray L."/>
            <person name="Ray D.A."/>
            <person name="Sullivan K.A.M."/>
            <person name="Roscito J.G."/>
            <person name="Kirilenko B.M."/>
            <person name="Davalos L.M."/>
            <person name="Corthals A.P."/>
            <person name="Power M.L."/>
            <person name="Jones G."/>
            <person name="Ransome R.D."/>
            <person name="Dechmann D.K.N."/>
            <person name="Locatelli A.G."/>
            <person name="Puechmaille S.J."/>
            <person name="Fedrigo O."/>
            <person name="Jarvis E.D."/>
            <person name="Hiller M."/>
            <person name="Vernes S.C."/>
            <person name="Myers E.W."/>
            <person name="Teeling E.C."/>
        </authorList>
    </citation>
    <scope>NUCLEOTIDE SEQUENCE [LARGE SCALE GENOMIC DNA]</scope>
    <source>
        <strain evidence="2">MRouAeg1</strain>
        <tissue evidence="2">Muscle</tissue>
    </source>
</reference>
<dbReference type="AlphaFoldDB" id="A0A7J8DXI5"/>
<sequence>MISIKPIVWSGLGTFLHILMKLLNIHFLLLLSSDDTERTVSELPCILMSVITVYTLTEHTQMNTLTLDLFLFIFITVSSFLFFWHIYTVIYEHTVKQRNMPIQVCSKKKNNIGHSDGNDFSEYICYILLGELENFLKVT</sequence>
<keyword evidence="1" id="KW-1133">Transmembrane helix</keyword>